<evidence type="ECO:0000259" key="3">
    <source>
        <dbReference type="Pfam" id="PF16653"/>
    </source>
</evidence>
<dbReference type="Proteomes" id="UP000054921">
    <property type="component" value="Unassembled WGS sequence"/>
</dbReference>
<evidence type="ECO:0000259" key="2">
    <source>
        <dbReference type="Pfam" id="PF03435"/>
    </source>
</evidence>
<feature type="domain" description="Saccharopine dehydrogenase-like C-terminal" evidence="3">
    <location>
        <begin position="151"/>
        <end position="432"/>
    </location>
</feature>
<dbReference type="Gene3D" id="3.40.50.720">
    <property type="entry name" value="NAD(P)-binding Rossmann-like Domain"/>
    <property type="match status" value="1"/>
</dbReference>
<evidence type="ECO:0000313" key="7">
    <source>
        <dbReference type="Proteomes" id="UP000277577"/>
    </source>
</evidence>
<dbReference type="InterPro" id="IPR005097">
    <property type="entry name" value="Sacchrp_dh_NADP-bd"/>
</dbReference>
<proteinExistence type="predicted"/>
<dbReference type="InterPro" id="IPR023181">
    <property type="entry name" value="Homospermid_syn-like_C"/>
</dbReference>
<keyword evidence="1" id="KW-0472">Membrane</keyword>
<dbReference type="PATRIC" id="fig|28084.5.peg.3438"/>
<gene>
    <name evidence="4" type="primary">hss</name>
    <name evidence="4" type="ORF">Lche_3167</name>
    <name evidence="5" type="ORF">NCTC11976_00392</name>
</gene>
<dbReference type="STRING" id="28084.Lche_3167"/>
<evidence type="ECO:0000313" key="6">
    <source>
        <dbReference type="Proteomes" id="UP000054921"/>
    </source>
</evidence>
<dbReference type="Pfam" id="PF03435">
    <property type="entry name" value="Sacchrp_dh_NADP"/>
    <property type="match status" value="1"/>
</dbReference>
<dbReference type="AlphaFoldDB" id="A0A0W0SDD9"/>
<dbReference type="RefSeq" id="WP_035901085.1">
    <property type="nucleotide sequence ID" value="NZ_CAAAIT010000007.1"/>
</dbReference>
<dbReference type="Proteomes" id="UP000277577">
    <property type="component" value="Chromosome"/>
</dbReference>
<keyword evidence="7" id="KW-1185">Reference proteome</keyword>
<dbReference type="OrthoDB" id="9767495at2"/>
<dbReference type="Gene3D" id="3.30.360.30">
    <property type="entry name" value="homospermidine synthase like"/>
    <property type="match status" value="1"/>
</dbReference>
<reference evidence="4 6" key="1">
    <citation type="submission" date="2015-11" db="EMBL/GenBank/DDBJ databases">
        <title>Genomic analysis of 38 Legionella species identifies large and diverse effector repertoires.</title>
        <authorList>
            <person name="Burstein D."/>
            <person name="Amaro F."/>
            <person name="Zusman T."/>
            <person name="Lifshitz Z."/>
            <person name="Cohen O."/>
            <person name="Gilbert J.A."/>
            <person name="Pupko T."/>
            <person name="Shuman H.A."/>
            <person name="Segal G."/>
        </authorList>
    </citation>
    <scope>NUCLEOTIDE SEQUENCE [LARGE SCALE GENOMIC DNA]</scope>
    <source>
        <strain evidence="4 6">ORW</strain>
    </source>
</reference>
<dbReference type="EMBL" id="LR134173">
    <property type="protein sequence ID" value="VEB33549.1"/>
    <property type="molecule type" value="Genomic_DNA"/>
</dbReference>
<evidence type="ECO:0000313" key="5">
    <source>
        <dbReference type="EMBL" id="VEB33549.1"/>
    </source>
</evidence>
<sequence length="468" mass="52865">MDKSATQIVFNNKILILGFGSIGQAILPLLFQCIKLDPSQIHILSKHTFGADVANHFRVTFDERAVKENNYRELLSSILKPGDFLLNLSVGVSTIDLIKYCQANKILYLDAAAEPWAERHNENNPLLSNYALRDATLQHKKKGPTAVLTHGANPGLVSHFLKQALWNLAKDNKWNGDRPQKSVEWAQLAHDLEIKTIHISEHDTQISSQTKKTDEFINTWSVEGLISEALRPAELGWGSHERHWPHDANHHHFGSKCGIYLSQPGAETQVRTWTPNSGPIHGYLITHAESLSIAEYLTLEKDSKVYYRPTVHYAYQPCPDAVLSLKELVQRKYKPQTEKRIMLNEIVDGTDELGVLLMGNKNGAYWYGSHLSIHEAREIVSHNSATSLQVAAGVLSGVIWAIKNPERGIIEPDDMDHEYILSIARPYLGKVGGYYTDWTPLKDRDHSDNQYMDQSDPWQFINIRIDAG</sequence>
<dbReference type="InterPro" id="IPR032095">
    <property type="entry name" value="Sacchrp_dh-like_C"/>
</dbReference>
<feature type="transmembrane region" description="Helical" evidence="1">
    <location>
        <begin position="12"/>
        <end position="31"/>
    </location>
</feature>
<protein>
    <submittedName>
        <fullName evidence="4">Homospermidine synthase</fullName>
        <ecNumber evidence="5">2.5.1.44</ecNumber>
    </submittedName>
</protein>
<keyword evidence="5" id="KW-0808">Transferase</keyword>
<evidence type="ECO:0000256" key="1">
    <source>
        <dbReference type="SAM" id="Phobius"/>
    </source>
</evidence>
<dbReference type="EC" id="2.5.1.44" evidence="5"/>
<reference evidence="5 7" key="2">
    <citation type="submission" date="2018-12" db="EMBL/GenBank/DDBJ databases">
        <authorList>
            <consortium name="Pathogen Informatics"/>
        </authorList>
    </citation>
    <scope>NUCLEOTIDE SEQUENCE [LARGE SCALE GENOMIC DNA]</scope>
    <source>
        <strain evidence="5 7">NCTC11976</strain>
    </source>
</reference>
<evidence type="ECO:0000313" key="4">
    <source>
        <dbReference type="EMBL" id="KTC81147.1"/>
    </source>
</evidence>
<accession>A0A0W0SDD9</accession>
<organism evidence="4 6">
    <name type="scientific">Legionella cherrii</name>
    <dbReference type="NCBI Taxonomy" id="28084"/>
    <lineage>
        <taxon>Bacteria</taxon>
        <taxon>Pseudomonadati</taxon>
        <taxon>Pseudomonadota</taxon>
        <taxon>Gammaproteobacteria</taxon>
        <taxon>Legionellales</taxon>
        <taxon>Legionellaceae</taxon>
        <taxon>Legionella</taxon>
    </lineage>
</organism>
<name>A0A0W0SDD9_9GAMM</name>
<feature type="domain" description="Saccharopine dehydrogenase NADP binding" evidence="2">
    <location>
        <begin position="14"/>
        <end position="145"/>
    </location>
</feature>
<dbReference type="Pfam" id="PF16653">
    <property type="entry name" value="Sacchrp_dh_C"/>
    <property type="match status" value="1"/>
</dbReference>
<keyword evidence="1" id="KW-0812">Transmembrane</keyword>
<keyword evidence="1" id="KW-1133">Transmembrane helix</keyword>
<dbReference type="EMBL" id="LNXW01000013">
    <property type="protein sequence ID" value="KTC81147.1"/>
    <property type="molecule type" value="Genomic_DNA"/>
</dbReference>
<dbReference type="GO" id="GO:0047296">
    <property type="term" value="F:homospermidine synthase activity"/>
    <property type="evidence" value="ECO:0007669"/>
    <property type="project" value="UniProtKB-EC"/>
</dbReference>